<gene>
    <name evidence="1" type="ORF">K435DRAFT_850834</name>
</gene>
<dbReference type="Proteomes" id="UP000297245">
    <property type="component" value="Unassembled WGS sequence"/>
</dbReference>
<dbReference type="OrthoDB" id="1055148at2759"/>
<evidence type="ECO:0008006" key="3">
    <source>
        <dbReference type="Google" id="ProtNLM"/>
    </source>
</evidence>
<dbReference type="GO" id="GO:0020037">
    <property type="term" value="F:heme binding"/>
    <property type="evidence" value="ECO:0007669"/>
    <property type="project" value="InterPro"/>
</dbReference>
<evidence type="ECO:0000313" key="1">
    <source>
        <dbReference type="EMBL" id="THV04574.1"/>
    </source>
</evidence>
<evidence type="ECO:0000313" key="2">
    <source>
        <dbReference type="Proteomes" id="UP000297245"/>
    </source>
</evidence>
<dbReference type="GO" id="GO:0005506">
    <property type="term" value="F:iron ion binding"/>
    <property type="evidence" value="ECO:0007669"/>
    <property type="project" value="InterPro"/>
</dbReference>
<dbReference type="InterPro" id="IPR036396">
    <property type="entry name" value="Cyt_P450_sf"/>
</dbReference>
<proteinExistence type="predicted"/>
<keyword evidence="2" id="KW-1185">Reference proteome</keyword>
<dbReference type="GO" id="GO:0004497">
    <property type="term" value="F:monooxygenase activity"/>
    <property type="evidence" value="ECO:0007669"/>
    <property type="project" value="InterPro"/>
</dbReference>
<accession>A0A4S8MQI8</accession>
<dbReference type="EMBL" id="ML179055">
    <property type="protein sequence ID" value="THV04574.1"/>
    <property type="molecule type" value="Genomic_DNA"/>
</dbReference>
<dbReference type="SUPFAM" id="SSF48264">
    <property type="entry name" value="Cytochrome P450"/>
    <property type="match status" value="1"/>
</dbReference>
<reference evidence="1 2" key="1">
    <citation type="journal article" date="2019" name="Nat. Ecol. Evol.">
        <title>Megaphylogeny resolves global patterns of mushroom evolution.</title>
        <authorList>
            <person name="Varga T."/>
            <person name="Krizsan K."/>
            <person name="Foldi C."/>
            <person name="Dima B."/>
            <person name="Sanchez-Garcia M."/>
            <person name="Sanchez-Ramirez S."/>
            <person name="Szollosi G.J."/>
            <person name="Szarkandi J.G."/>
            <person name="Papp V."/>
            <person name="Albert L."/>
            <person name="Andreopoulos W."/>
            <person name="Angelini C."/>
            <person name="Antonin V."/>
            <person name="Barry K.W."/>
            <person name="Bougher N.L."/>
            <person name="Buchanan P."/>
            <person name="Buyck B."/>
            <person name="Bense V."/>
            <person name="Catcheside P."/>
            <person name="Chovatia M."/>
            <person name="Cooper J."/>
            <person name="Damon W."/>
            <person name="Desjardin D."/>
            <person name="Finy P."/>
            <person name="Geml J."/>
            <person name="Haridas S."/>
            <person name="Hughes K."/>
            <person name="Justo A."/>
            <person name="Karasinski D."/>
            <person name="Kautmanova I."/>
            <person name="Kiss B."/>
            <person name="Kocsube S."/>
            <person name="Kotiranta H."/>
            <person name="LaButti K.M."/>
            <person name="Lechner B.E."/>
            <person name="Liimatainen K."/>
            <person name="Lipzen A."/>
            <person name="Lukacs Z."/>
            <person name="Mihaltcheva S."/>
            <person name="Morgado L.N."/>
            <person name="Niskanen T."/>
            <person name="Noordeloos M.E."/>
            <person name="Ohm R.A."/>
            <person name="Ortiz-Santana B."/>
            <person name="Ovrebo C."/>
            <person name="Racz N."/>
            <person name="Riley R."/>
            <person name="Savchenko A."/>
            <person name="Shiryaev A."/>
            <person name="Soop K."/>
            <person name="Spirin V."/>
            <person name="Szebenyi C."/>
            <person name="Tomsovsky M."/>
            <person name="Tulloss R.E."/>
            <person name="Uehling J."/>
            <person name="Grigoriev I.V."/>
            <person name="Vagvolgyi C."/>
            <person name="Papp T."/>
            <person name="Martin F.M."/>
            <person name="Miettinen O."/>
            <person name="Hibbett D.S."/>
            <person name="Nagy L.G."/>
        </authorList>
    </citation>
    <scope>NUCLEOTIDE SEQUENCE [LARGE SCALE GENOMIC DNA]</scope>
    <source>
        <strain evidence="1 2">CBS 962.96</strain>
    </source>
</reference>
<sequence length="107" mass="12172">MTTGRGDGFMQQHNSLLKYLWQLCDKWTLTMLTASFLLVLLVMKETGVKFPQKSKLPFPPGPPKEPILGHLRVMPSEDQGDVFHEWAKVYGDVSNRITVLGEKCDRP</sequence>
<dbReference type="Gene3D" id="1.10.630.10">
    <property type="entry name" value="Cytochrome P450"/>
    <property type="match status" value="1"/>
</dbReference>
<dbReference type="AlphaFoldDB" id="A0A4S8MQI8"/>
<name>A0A4S8MQI8_DENBC</name>
<organism evidence="1 2">
    <name type="scientific">Dendrothele bispora (strain CBS 962.96)</name>
    <dbReference type="NCBI Taxonomy" id="1314807"/>
    <lineage>
        <taxon>Eukaryota</taxon>
        <taxon>Fungi</taxon>
        <taxon>Dikarya</taxon>
        <taxon>Basidiomycota</taxon>
        <taxon>Agaricomycotina</taxon>
        <taxon>Agaricomycetes</taxon>
        <taxon>Agaricomycetidae</taxon>
        <taxon>Agaricales</taxon>
        <taxon>Agaricales incertae sedis</taxon>
        <taxon>Dendrothele</taxon>
    </lineage>
</organism>
<protein>
    <recommendedName>
        <fullName evidence="3">Cytochrome P450</fullName>
    </recommendedName>
</protein>
<dbReference type="GO" id="GO:0016705">
    <property type="term" value="F:oxidoreductase activity, acting on paired donors, with incorporation or reduction of molecular oxygen"/>
    <property type="evidence" value="ECO:0007669"/>
    <property type="project" value="InterPro"/>
</dbReference>